<evidence type="ECO:0000256" key="3">
    <source>
        <dbReference type="PIRSR" id="PIRSR613078-2"/>
    </source>
</evidence>
<dbReference type="eggNOG" id="KOG0235">
    <property type="taxonomic scope" value="Eukaryota"/>
</dbReference>
<evidence type="ECO:0000256" key="2">
    <source>
        <dbReference type="PIRSR" id="PIRSR613078-1"/>
    </source>
</evidence>
<dbReference type="Pfam" id="PF00300">
    <property type="entry name" value="His_Phos_1"/>
    <property type="match status" value="1"/>
</dbReference>
<dbReference type="GO" id="GO:0045820">
    <property type="term" value="P:negative regulation of glycolytic process"/>
    <property type="evidence" value="ECO:0007669"/>
    <property type="project" value="TreeGrafter"/>
</dbReference>
<organism evidence="4 5">
    <name type="scientific">Wallemia ichthyophaga (strain EXF-994 / CBS 113033)</name>
    <dbReference type="NCBI Taxonomy" id="1299270"/>
    <lineage>
        <taxon>Eukaryota</taxon>
        <taxon>Fungi</taxon>
        <taxon>Dikarya</taxon>
        <taxon>Basidiomycota</taxon>
        <taxon>Wallemiomycotina</taxon>
        <taxon>Wallemiomycetes</taxon>
        <taxon>Wallemiales</taxon>
        <taxon>Wallemiaceae</taxon>
        <taxon>Wallemia</taxon>
    </lineage>
</organism>
<dbReference type="InterPro" id="IPR029033">
    <property type="entry name" value="His_PPase_superfam"/>
</dbReference>
<accession>R9AAF4</accession>
<dbReference type="GO" id="GO:0043456">
    <property type="term" value="P:regulation of pentose-phosphate shunt"/>
    <property type="evidence" value="ECO:0007669"/>
    <property type="project" value="TreeGrafter"/>
</dbReference>
<dbReference type="AlphaFoldDB" id="R9AAF4"/>
<dbReference type="SUPFAM" id="SSF53254">
    <property type="entry name" value="Phosphoglycerate mutase-like"/>
    <property type="match status" value="1"/>
</dbReference>
<evidence type="ECO:0000313" key="4">
    <source>
        <dbReference type="EMBL" id="EOQ99193.1"/>
    </source>
</evidence>
<keyword evidence="1" id="KW-0378">Hydrolase</keyword>
<dbReference type="PANTHER" id="PTHR46517:SF1">
    <property type="entry name" value="FRUCTOSE-2,6-BISPHOSPHATASE TIGAR"/>
    <property type="match status" value="1"/>
</dbReference>
<dbReference type="OMA" id="TIQIWLV"/>
<dbReference type="RefSeq" id="XP_009270059.1">
    <property type="nucleotide sequence ID" value="XM_009271784.1"/>
</dbReference>
<keyword evidence="5" id="KW-1185">Reference proteome</keyword>
<dbReference type="Proteomes" id="UP000014064">
    <property type="component" value="Unassembled WGS sequence"/>
</dbReference>
<dbReference type="InterPro" id="IPR001345">
    <property type="entry name" value="PG/BPGM_mutase_AS"/>
</dbReference>
<dbReference type="KEGG" id="wic:J056_002519"/>
<dbReference type="HOGENOM" id="CLU_033323_9_2_1"/>
<dbReference type="GO" id="GO:0005829">
    <property type="term" value="C:cytosol"/>
    <property type="evidence" value="ECO:0007669"/>
    <property type="project" value="TreeGrafter"/>
</dbReference>
<dbReference type="PANTHER" id="PTHR46517">
    <property type="entry name" value="FRUCTOSE-2,6-BISPHOSPHATASE TIGAR"/>
    <property type="match status" value="1"/>
</dbReference>
<sequence length="216" mass="24000">MISIDLIRHGETEFNISGRVQGQLDIPLNQPGRFQCALLANRYKDIPIDSIYTSDLSRTHETATILAAHHPNVTITSDPRLRERCFGPYQGQSLTREQRHSHLKGVESLESMYARCLQFYNDVLLPLISSSSGGTNGDKRIVIVSHGALLSVLIRQVLLNKYKYSLAPNVNPASLINTSVTRAVVNSNHKGTLVSWSDDSHLQTHGKVENADEICL</sequence>
<dbReference type="InterPro" id="IPR013078">
    <property type="entry name" value="His_Pase_superF_clade-1"/>
</dbReference>
<dbReference type="STRING" id="1299270.R9AAF4"/>
<gene>
    <name evidence="4" type="ORF">J056_002519</name>
</gene>
<feature type="binding site" evidence="3">
    <location>
        <begin position="8"/>
        <end position="15"/>
    </location>
    <ligand>
        <name>substrate</name>
    </ligand>
</feature>
<dbReference type="SMART" id="SM00855">
    <property type="entry name" value="PGAM"/>
    <property type="match status" value="1"/>
</dbReference>
<name>R9AAF4_WALI9</name>
<dbReference type="CDD" id="cd07067">
    <property type="entry name" value="HP_PGM_like"/>
    <property type="match status" value="1"/>
</dbReference>
<evidence type="ECO:0000313" key="5">
    <source>
        <dbReference type="Proteomes" id="UP000014064"/>
    </source>
</evidence>
<dbReference type="Gene3D" id="3.40.50.1240">
    <property type="entry name" value="Phosphoglycerate mutase-like"/>
    <property type="match status" value="1"/>
</dbReference>
<reference evidence="5" key="1">
    <citation type="journal article" date="2013" name="BMC Genomics">
        <title>Genome and transcriptome sequencing of the halophilic fungus Wallemia ichthyophaga: haloadaptations present and absent.</title>
        <authorList>
            <person name="Zajc J."/>
            <person name="Liu Y."/>
            <person name="Dai W."/>
            <person name="Yang Z."/>
            <person name="Hu J."/>
            <person name="Gostincar C."/>
            <person name="Gunde-Cimerman N."/>
        </authorList>
    </citation>
    <scope>NUCLEOTIDE SEQUENCE [LARGE SCALE GENOMIC DNA]</scope>
    <source>
        <strain evidence="5">EXF-994 / CBS 113033</strain>
    </source>
</reference>
<dbReference type="GO" id="GO:0004331">
    <property type="term" value="F:fructose-2,6-bisphosphate 2-phosphatase activity"/>
    <property type="evidence" value="ECO:0007669"/>
    <property type="project" value="TreeGrafter"/>
</dbReference>
<protein>
    <submittedName>
        <fullName evidence="4">Putative phosphoglycerate mutase</fullName>
    </submittedName>
</protein>
<feature type="active site" description="Proton donor/acceptor" evidence="2">
    <location>
        <position position="83"/>
    </location>
</feature>
<feature type="binding site" evidence="3">
    <location>
        <position position="58"/>
    </location>
    <ligand>
        <name>substrate</name>
    </ligand>
</feature>
<dbReference type="EMBL" id="KE007244">
    <property type="protein sequence ID" value="EOQ99193.1"/>
    <property type="molecule type" value="Genomic_DNA"/>
</dbReference>
<dbReference type="OrthoDB" id="354304at2759"/>
<feature type="active site" description="Tele-phosphohistidine intermediate" evidence="2">
    <location>
        <position position="9"/>
    </location>
</feature>
<proteinExistence type="predicted"/>
<dbReference type="PROSITE" id="PS00175">
    <property type="entry name" value="PG_MUTASE"/>
    <property type="match status" value="1"/>
</dbReference>
<evidence type="ECO:0000256" key="1">
    <source>
        <dbReference type="ARBA" id="ARBA00022801"/>
    </source>
</evidence>
<dbReference type="GeneID" id="20375471"/>
<dbReference type="InterPro" id="IPR051695">
    <property type="entry name" value="Phosphoglycerate_Mutase"/>
</dbReference>